<dbReference type="AlphaFoldDB" id="A0A9N8QSM8"/>
<sequence>MKIFFLHPGKANYPELAAYESYFGRQGFTVYSGTMAEFDKSALGDDCILWCVMGFYPRLPKAKFVVHDYRSLSTGRLGGLKDYLKKIVNPTPSLRIFQNERMRAEMNFNDGVPVAMLPMGVPDWIFSEGESSPDAPVHTFCYIGEMSKERRFDRVLSSYVDYARNRDCSFILVGKPEDEIYRRFNGSRGLHFAGRKPQKETLAIVSAAEFAVCYFPVHRPHCFQTPTKLLEYAALGKRILCNDSVSNISTANDLAIGTVIAGRYVFDALGDAWQTQAPYNEPDRLRGLTWDSVLNDSGVAGYLQAVSDAPA</sequence>
<dbReference type="Gene3D" id="3.40.50.2000">
    <property type="entry name" value="Glycogen Phosphorylase B"/>
    <property type="match status" value="1"/>
</dbReference>
<gene>
    <name evidence="1" type="ORF">R70211_00855</name>
</gene>
<evidence type="ECO:0008006" key="3">
    <source>
        <dbReference type="Google" id="ProtNLM"/>
    </source>
</evidence>
<comment type="caution">
    <text evidence="1">The sequence shown here is derived from an EMBL/GenBank/DDBJ whole genome shotgun (WGS) entry which is preliminary data.</text>
</comment>
<evidence type="ECO:0000313" key="2">
    <source>
        <dbReference type="Proteomes" id="UP000675121"/>
    </source>
</evidence>
<evidence type="ECO:0000313" key="1">
    <source>
        <dbReference type="EMBL" id="CAE6866689.1"/>
    </source>
</evidence>
<keyword evidence="2" id="KW-1185">Reference proteome</keyword>
<accession>A0A9N8QSM8</accession>
<organism evidence="1 2">
    <name type="scientific">Paraburkholderia domus</name>
    <dbReference type="NCBI Taxonomy" id="2793075"/>
    <lineage>
        <taxon>Bacteria</taxon>
        <taxon>Pseudomonadati</taxon>
        <taxon>Pseudomonadota</taxon>
        <taxon>Betaproteobacteria</taxon>
        <taxon>Burkholderiales</taxon>
        <taxon>Burkholderiaceae</taxon>
        <taxon>Paraburkholderia</taxon>
    </lineage>
</organism>
<name>A0A9N8QSM8_9BURK</name>
<proteinExistence type="predicted"/>
<dbReference type="EMBL" id="CAJNAS010000002">
    <property type="protein sequence ID" value="CAE6866689.1"/>
    <property type="molecule type" value="Genomic_DNA"/>
</dbReference>
<dbReference type="Proteomes" id="UP000675121">
    <property type="component" value="Unassembled WGS sequence"/>
</dbReference>
<dbReference type="SUPFAM" id="SSF53756">
    <property type="entry name" value="UDP-Glycosyltransferase/glycogen phosphorylase"/>
    <property type="match status" value="1"/>
</dbReference>
<dbReference type="RefSeq" id="WP_201073978.1">
    <property type="nucleotide sequence ID" value="NZ_CAJNAS010000002.1"/>
</dbReference>
<reference evidence="1" key="1">
    <citation type="submission" date="2021-02" db="EMBL/GenBank/DDBJ databases">
        <authorList>
            <person name="Vanwijnsberghe S."/>
        </authorList>
    </citation>
    <scope>NUCLEOTIDE SEQUENCE</scope>
    <source>
        <strain evidence="1">R-70211</strain>
    </source>
</reference>
<protein>
    <recommendedName>
        <fullName evidence="3">Glycosyltransferase</fullName>
    </recommendedName>
</protein>